<dbReference type="Pfam" id="PF02706">
    <property type="entry name" value="Wzz"/>
    <property type="match status" value="1"/>
</dbReference>
<dbReference type="EMBL" id="LR792683">
    <property type="protein sequence ID" value="CAB3396181.1"/>
    <property type="molecule type" value="Genomic_DNA"/>
</dbReference>
<sequence length="173" mass="19257">MNEQQMEDVVDLRDLLRALGRQIPLIALVTAVVAVLGAWVSFRGQPAPAPTYTATAAIYVQVTPGAAGGSGPGWLRGRRRTPPRRWMRCWAVIWPSCRARRFNRRWPGRTPAGRRPRGVRGLRPGVSSAPGSFRTGRLCRWPGPATCSRSRRRIAPQRGRRPWPGRPSMCSGR</sequence>
<keyword evidence="2" id="KW-1003">Cell membrane</keyword>
<dbReference type="AlphaFoldDB" id="A0A6F9EH45"/>
<evidence type="ECO:0000256" key="3">
    <source>
        <dbReference type="ARBA" id="ARBA00022692"/>
    </source>
</evidence>
<protein>
    <recommendedName>
        <fullName evidence="8">Polysaccharide chain length determinant N-terminal domain-containing protein</fullName>
    </recommendedName>
</protein>
<evidence type="ECO:0000256" key="7">
    <source>
        <dbReference type="SAM" id="Phobius"/>
    </source>
</evidence>
<keyword evidence="3 7" id="KW-0812">Transmembrane</keyword>
<dbReference type="GO" id="GO:0005886">
    <property type="term" value="C:plasma membrane"/>
    <property type="evidence" value="ECO:0007669"/>
    <property type="project" value="UniProtKB-SubCell"/>
</dbReference>
<evidence type="ECO:0000259" key="8">
    <source>
        <dbReference type="Pfam" id="PF02706"/>
    </source>
</evidence>
<dbReference type="Proteomes" id="UP000502196">
    <property type="component" value="Chromosome"/>
</dbReference>
<dbReference type="InterPro" id="IPR003856">
    <property type="entry name" value="LPS_length_determ_N"/>
</dbReference>
<organism evidence="9 10">
    <name type="scientific">Kyrpidia spormannii</name>
    <dbReference type="NCBI Taxonomy" id="2055160"/>
    <lineage>
        <taxon>Bacteria</taxon>
        <taxon>Bacillati</taxon>
        <taxon>Bacillota</taxon>
        <taxon>Bacilli</taxon>
        <taxon>Bacillales</taxon>
        <taxon>Alicyclobacillaceae</taxon>
        <taxon>Kyrpidia</taxon>
    </lineage>
</organism>
<feature type="domain" description="Polysaccharide chain length determinant N-terminal" evidence="8">
    <location>
        <begin position="10"/>
        <end position="61"/>
    </location>
</feature>
<feature type="transmembrane region" description="Helical" evidence="7">
    <location>
        <begin position="23"/>
        <end position="42"/>
    </location>
</feature>
<name>A0A6F9EH45_9BACL</name>
<feature type="compositionally biased region" description="Basic residues" evidence="6">
    <location>
        <begin position="108"/>
        <end position="120"/>
    </location>
</feature>
<reference evidence="9 10" key="1">
    <citation type="submission" date="2020-04" db="EMBL/GenBank/DDBJ databases">
        <authorList>
            <person name="Hogendoorn C."/>
        </authorList>
    </citation>
    <scope>NUCLEOTIDE SEQUENCE [LARGE SCALE GENOMIC DNA]</scope>
    <source>
        <strain evidence="9">COOX1</strain>
    </source>
</reference>
<feature type="region of interest" description="Disordered" evidence="6">
    <location>
        <begin position="148"/>
        <end position="173"/>
    </location>
</feature>
<evidence type="ECO:0000256" key="1">
    <source>
        <dbReference type="ARBA" id="ARBA00004651"/>
    </source>
</evidence>
<keyword evidence="4 7" id="KW-1133">Transmembrane helix</keyword>
<evidence type="ECO:0000256" key="2">
    <source>
        <dbReference type="ARBA" id="ARBA00022475"/>
    </source>
</evidence>
<evidence type="ECO:0000313" key="10">
    <source>
        <dbReference type="Proteomes" id="UP000502196"/>
    </source>
</evidence>
<keyword evidence="5 7" id="KW-0472">Membrane</keyword>
<evidence type="ECO:0000313" key="9">
    <source>
        <dbReference type="EMBL" id="CAB3396181.1"/>
    </source>
</evidence>
<evidence type="ECO:0000256" key="6">
    <source>
        <dbReference type="SAM" id="MobiDB-lite"/>
    </source>
</evidence>
<feature type="transmembrane region" description="Helical" evidence="7">
    <location>
        <begin position="54"/>
        <end position="75"/>
    </location>
</feature>
<gene>
    <name evidence="9" type="ORF">COOX1_3427</name>
</gene>
<feature type="compositionally biased region" description="Basic residues" evidence="6">
    <location>
        <begin position="149"/>
        <end position="163"/>
    </location>
</feature>
<feature type="region of interest" description="Disordered" evidence="6">
    <location>
        <begin position="108"/>
        <end position="127"/>
    </location>
</feature>
<comment type="subcellular location">
    <subcellularLocation>
        <location evidence="1">Cell membrane</location>
        <topology evidence="1">Multi-pass membrane protein</topology>
    </subcellularLocation>
</comment>
<evidence type="ECO:0000256" key="5">
    <source>
        <dbReference type="ARBA" id="ARBA00023136"/>
    </source>
</evidence>
<proteinExistence type="predicted"/>
<accession>A0A6F9EH45</accession>
<evidence type="ECO:0000256" key="4">
    <source>
        <dbReference type="ARBA" id="ARBA00022989"/>
    </source>
</evidence>